<organism evidence="1 2">
    <name type="scientific">Prevotella herbatica</name>
    <dbReference type="NCBI Taxonomy" id="2801997"/>
    <lineage>
        <taxon>Bacteria</taxon>
        <taxon>Pseudomonadati</taxon>
        <taxon>Bacteroidota</taxon>
        <taxon>Bacteroidia</taxon>
        <taxon>Bacteroidales</taxon>
        <taxon>Prevotellaceae</taxon>
        <taxon>Prevotella</taxon>
    </lineage>
</organism>
<gene>
    <name evidence="1" type="ORF">prwr041_05400</name>
</gene>
<dbReference type="RefSeq" id="WP_207154806.1">
    <property type="nucleotide sequence ID" value="NZ_AP024484.1"/>
</dbReference>
<dbReference type="Proteomes" id="UP001319045">
    <property type="component" value="Chromosome"/>
</dbReference>
<proteinExistence type="predicted"/>
<keyword evidence="2" id="KW-1185">Reference proteome</keyword>
<evidence type="ECO:0000313" key="1">
    <source>
        <dbReference type="EMBL" id="BCS84647.1"/>
    </source>
</evidence>
<sequence>MITKDSIESAYCFFHQKWNIYSKSVNESQKDDIEYAIGNYANEMNRELYAEMSKGKNGFLLEHSTFAEDITDAIAYLEPLL</sequence>
<evidence type="ECO:0000313" key="2">
    <source>
        <dbReference type="Proteomes" id="UP001319045"/>
    </source>
</evidence>
<protein>
    <submittedName>
        <fullName evidence="1">Uncharacterized protein</fullName>
    </submittedName>
</protein>
<name>A0ABN6EFL1_9BACT</name>
<reference evidence="1 2" key="1">
    <citation type="journal article" date="2022" name="Int. J. Syst. Evol. Microbiol.">
        <title>Prevotella herbatica sp. nov., a plant polysaccharide-decomposing anaerobic bacterium isolated from a methanogenic reactor.</title>
        <authorList>
            <person name="Uek A."/>
            <person name="Tonouchi A."/>
            <person name="Kaku N."/>
            <person name="Ueki K."/>
        </authorList>
    </citation>
    <scope>NUCLEOTIDE SEQUENCE [LARGE SCALE GENOMIC DNA]</scope>
    <source>
        <strain evidence="1 2">WR041</strain>
    </source>
</reference>
<accession>A0ABN6EFL1</accession>
<dbReference type="EMBL" id="AP024484">
    <property type="protein sequence ID" value="BCS84647.1"/>
    <property type="molecule type" value="Genomic_DNA"/>
</dbReference>